<gene>
    <name evidence="1" type="ORF">MO867_18905</name>
</gene>
<proteinExistence type="predicted"/>
<sequence length="97" mass="11388">MLIATIENQDYLLKDSKDAEALLRVLQRAKKLESIHRFESGIHYSESQESVSVKISINTREILSQEDMDLLKIKREQEMQKRRAKRLEESGDREDTP</sequence>
<accession>A0A9X2EQA6</accession>
<dbReference type="Proteomes" id="UP001139028">
    <property type="component" value="Unassembled WGS sequence"/>
</dbReference>
<evidence type="ECO:0000313" key="1">
    <source>
        <dbReference type="EMBL" id="MCO1336407.1"/>
    </source>
</evidence>
<protein>
    <submittedName>
        <fullName evidence="1">Uncharacterized protein</fullName>
    </submittedName>
</protein>
<reference evidence="1" key="1">
    <citation type="journal article" date="2022" name="Arch. Microbiol.">
        <title>Microbulbifer okhotskensis sp. nov., isolated from a deep bottom sediment of the Okhotsk Sea.</title>
        <authorList>
            <person name="Romanenko L."/>
            <person name="Kurilenko V."/>
            <person name="Otstavnykh N."/>
            <person name="Velansky P."/>
            <person name="Isaeva M."/>
            <person name="Mikhailov V."/>
        </authorList>
    </citation>
    <scope>NUCLEOTIDE SEQUENCE</scope>
    <source>
        <strain evidence="1">OS29</strain>
    </source>
</reference>
<keyword evidence="2" id="KW-1185">Reference proteome</keyword>
<dbReference type="EMBL" id="JALBWM010000132">
    <property type="protein sequence ID" value="MCO1336407.1"/>
    <property type="molecule type" value="Genomic_DNA"/>
</dbReference>
<dbReference type="AlphaFoldDB" id="A0A9X2EQA6"/>
<dbReference type="RefSeq" id="WP_252472047.1">
    <property type="nucleotide sequence ID" value="NZ_JALBWM010000132.1"/>
</dbReference>
<comment type="caution">
    <text evidence="1">The sequence shown here is derived from an EMBL/GenBank/DDBJ whole genome shotgun (WGS) entry which is preliminary data.</text>
</comment>
<name>A0A9X2EQA6_9GAMM</name>
<organism evidence="1 2">
    <name type="scientific">Microbulbifer okhotskensis</name>
    <dbReference type="NCBI Taxonomy" id="2926617"/>
    <lineage>
        <taxon>Bacteria</taxon>
        <taxon>Pseudomonadati</taxon>
        <taxon>Pseudomonadota</taxon>
        <taxon>Gammaproteobacteria</taxon>
        <taxon>Cellvibrionales</taxon>
        <taxon>Microbulbiferaceae</taxon>
        <taxon>Microbulbifer</taxon>
    </lineage>
</organism>
<evidence type="ECO:0000313" key="2">
    <source>
        <dbReference type="Proteomes" id="UP001139028"/>
    </source>
</evidence>